<keyword evidence="2" id="KW-0472">Membrane</keyword>
<feature type="transmembrane region" description="Helical" evidence="2">
    <location>
        <begin position="12"/>
        <end position="30"/>
    </location>
</feature>
<organism evidence="4 5">
    <name type="scientific">Rhodobacter aestuarii</name>
    <dbReference type="NCBI Taxonomy" id="453582"/>
    <lineage>
        <taxon>Bacteria</taxon>
        <taxon>Pseudomonadati</taxon>
        <taxon>Pseudomonadota</taxon>
        <taxon>Alphaproteobacteria</taxon>
        <taxon>Rhodobacterales</taxon>
        <taxon>Rhodobacter group</taxon>
        <taxon>Rhodobacter</taxon>
    </lineage>
</organism>
<evidence type="ECO:0000313" key="4">
    <source>
        <dbReference type="EMBL" id="SIS87654.1"/>
    </source>
</evidence>
<reference evidence="5" key="1">
    <citation type="submission" date="2017-01" db="EMBL/GenBank/DDBJ databases">
        <authorList>
            <person name="Varghese N."/>
            <person name="Submissions S."/>
        </authorList>
    </citation>
    <scope>NUCLEOTIDE SEQUENCE [LARGE SCALE GENOMIC DNA]</scope>
    <source>
        <strain evidence="5">DSM 19945</strain>
    </source>
</reference>
<evidence type="ECO:0000256" key="2">
    <source>
        <dbReference type="SAM" id="Phobius"/>
    </source>
</evidence>
<dbReference type="SUPFAM" id="SSF54631">
    <property type="entry name" value="CBS-domain pair"/>
    <property type="match status" value="1"/>
</dbReference>
<evidence type="ECO:0000259" key="3">
    <source>
        <dbReference type="PROSITE" id="PS51371"/>
    </source>
</evidence>
<dbReference type="RefSeq" id="WP_139327823.1">
    <property type="nucleotide sequence ID" value="NZ_FTOG01000006.1"/>
</dbReference>
<dbReference type="Pfam" id="PF00571">
    <property type="entry name" value="CBS"/>
    <property type="match status" value="2"/>
</dbReference>
<dbReference type="InterPro" id="IPR007065">
    <property type="entry name" value="HPP"/>
</dbReference>
<dbReference type="Gene3D" id="3.10.580.10">
    <property type="entry name" value="CBS-domain"/>
    <property type="match status" value="2"/>
</dbReference>
<keyword evidence="2" id="KW-1133">Transmembrane helix</keyword>
<dbReference type="STRING" id="453582.SAMN05421580_10675"/>
<dbReference type="Proteomes" id="UP000186221">
    <property type="component" value="Unassembled WGS sequence"/>
</dbReference>
<feature type="domain" description="CBS" evidence="3">
    <location>
        <begin position="222"/>
        <end position="278"/>
    </location>
</feature>
<accession>A0A1N7MNC7</accession>
<dbReference type="AlphaFoldDB" id="A0A1N7MNC7"/>
<evidence type="ECO:0000313" key="5">
    <source>
        <dbReference type="Proteomes" id="UP000186221"/>
    </source>
</evidence>
<keyword evidence="5" id="KW-1185">Reference proteome</keyword>
<feature type="transmembrane region" description="Helical" evidence="2">
    <location>
        <begin position="37"/>
        <end position="54"/>
    </location>
</feature>
<keyword evidence="2" id="KW-0812">Transmembrane</keyword>
<protein>
    <submittedName>
        <fullName evidence="4">Tryptophan synthase, alpha chain</fullName>
    </submittedName>
</protein>
<proteinExistence type="predicted"/>
<sequence length="359" mass="37364">MGRRPLVEILRPAIGVGLAMALADIAITALNGDRANGIFLVSGIASSSVLIFAIPNSPLAQPWSAFMGMVISAEAAVAATTFLPYPFAAGAALAGAVLGMMALRALHPPAAGVALFVVLEAEAGHPVHPLFPVFPVGALMAALILIALVWHRLFKQSYPNRLPRVPDAPNPVTGLDEDDLEAVLLEFRQSANIAPADLERLTEAVAARSAQALLATTPARAIMHPAVTVGPEMPLREVIARMRAAHLRVLAVADSEGSLLGLVDQSRLIDALEAGFGMPARSLRAMEPQAVELMDPQPNPVSADLPLAALLARFARPGAPPVPVLDGGRLVGMVGRADLVAALTSRAPGFAQSTQEKNA</sequence>
<dbReference type="SMART" id="SM00116">
    <property type="entry name" value="CBS"/>
    <property type="match status" value="2"/>
</dbReference>
<dbReference type="OrthoDB" id="9811720at2"/>
<dbReference type="InterPro" id="IPR046342">
    <property type="entry name" value="CBS_dom_sf"/>
</dbReference>
<dbReference type="PROSITE" id="PS51371">
    <property type="entry name" value="CBS"/>
    <property type="match status" value="2"/>
</dbReference>
<dbReference type="Pfam" id="PF04982">
    <property type="entry name" value="TM_HPP"/>
    <property type="match status" value="1"/>
</dbReference>
<keyword evidence="1" id="KW-0129">CBS domain</keyword>
<feature type="domain" description="CBS" evidence="3">
    <location>
        <begin position="294"/>
        <end position="349"/>
    </location>
</feature>
<feature type="transmembrane region" description="Helical" evidence="2">
    <location>
        <begin position="92"/>
        <end position="119"/>
    </location>
</feature>
<name>A0A1N7MNC7_9RHOB</name>
<dbReference type="PANTHER" id="PTHR33741">
    <property type="entry name" value="TRANSMEMBRANE PROTEIN DDB_G0269096-RELATED"/>
    <property type="match status" value="1"/>
</dbReference>
<gene>
    <name evidence="4" type="ORF">SAMN05421580_10675</name>
</gene>
<dbReference type="PANTHER" id="PTHR33741:SF5">
    <property type="entry name" value="TRANSMEMBRANE PROTEIN DDB_G0269096-RELATED"/>
    <property type="match status" value="1"/>
</dbReference>
<feature type="transmembrane region" description="Helical" evidence="2">
    <location>
        <begin position="131"/>
        <end position="154"/>
    </location>
</feature>
<dbReference type="InterPro" id="IPR058581">
    <property type="entry name" value="TM_HPP"/>
</dbReference>
<evidence type="ECO:0000256" key="1">
    <source>
        <dbReference type="PROSITE-ProRule" id="PRU00703"/>
    </source>
</evidence>
<dbReference type="EMBL" id="FTOG01000006">
    <property type="protein sequence ID" value="SIS87654.1"/>
    <property type="molecule type" value="Genomic_DNA"/>
</dbReference>
<dbReference type="InterPro" id="IPR000644">
    <property type="entry name" value="CBS_dom"/>
</dbReference>